<dbReference type="Proteomes" id="UP001260773">
    <property type="component" value="Unassembled WGS sequence"/>
</dbReference>
<dbReference type="InterPro" id="IPR050275">
    <property type="entry name" value="PGM_Phosphatase"/>
</dbReference>
<comment type="caution">
    <text evidence="2">The sequence shown here is derived from an EMBL/GenBank/DDBJ whole genome shotgun (WGS) entry which is preliminary data.</text>
</comment>
<reference evidence="4 5" key="1">
    <citation type="submission" date="2018-12" db="EMBL/GenBank/DDBJ databases">
        <title>A novel vanA-carrying plasmid in a clinical isolate of Enterococcus avium.</title>
        <authorList>
            <person name="Bernasconi O.J."/>
            <person name="Luzzaro F."/>
            <person name="Endimiani A."/>
        </authorList>
    </citation>
    <scope>NUCLEOTIDE SEQUENCE [LARGE SCALE GENOMIC DNA]</scope>
    <source>
        <strain evidence="4 5">LC0559/18</strain>
    </source>
</reference>
<dbReference type="CDD" id="cd07067">
    <property type="entry name" value="HP_PGM_like"/>
    <property type="match status" value="1"/>
</dbReference>
<dbReference type="Gene3D" id="3.40.50.1240">
    <property type="entry name" value="Phosphoglycerate mutase-like"/>
    <property type="match status" value="1"/>
</dbReference>
<dbReference type="Proteomes" id="UP000288388">
    <property type="component" value="Unassembled WGS sequence"/>
</dbReference>
<dbReference type="GO" id="GO:0016791">
    <property type="term" value="F:phosphatase activity"/>
    <property type="evidence" value="ECO:0007669"/>
    <property type="project" value="TreeGrafter"/>
</dbReference>
<organism evidence="2 6">
    <name type="scientific">Enterococcus avium</name>
    <name type="common">Streptococcus avium</name>
    <dbReference type="NCBI Taxonomy" id="33945"/>
    <lineage>
        <taxon>Bacteria</taxon>
        <taxon>Bacillati</taxon>
        <taxon>Bacillota</taxon>
        <taxon>Bacilli</taxon>
        <taxon>Lactobacillales</taxon>
        <taxon>Enterococcaceae</taxon>
        <taxon>Enterococcus</taxon>
    </lineage>
</organism>
<dbReference type="InterPro" id="IPR029033">
    <property type="entry name" value="His_PPase_superfam"/>
</dbReference>
<dbReference type="AlphaFoldDB" id="A0A2N8PSD0"/>
<evidence type="ECO:0000313" key="2">
    <source>
        <dbReference type="EMBL" id="MDT2404931.1"/>
    </source>
</evidence>
<dbReference type="EMBL" id="JARPWY010000109">
    <property type="protein sequence ID" value="MDT2516838.1"/>
    <property type="molecule type" value="Genomic_DNA"/>
</dbReference>
<evidence type="ECO:0000313" key="4">
    <source>
        <dbReference type="EMBL" id="RVU93080.1"/>
    </source>
</evidence>
<dbReference type="RefSeq" id="WP_102872922.1">
    <property type="nucleotide sequence ID" value="NZ_JADPDV010000416.1"/>
</dbReference>
<dbReference type="GO" id="GO:0005737">
    <property type="term" value="C:cytoplasm"/>
    <property type="evidence" value="ECO:0007669"/>
    <property type="project" value="TreeGrafter"/>
</dbReference>
<reference evidence="2 7" key="2">
    <citation type="submission" date="2023-03" db="EMBL/GenBank/DDBJ databases">
        <authorList>
            <person name="Shen W."/>
            <person name="Cai J."/>
        </authorList>
    </citation>
    <scope>NUCLEOTIDE SEQUENCE</scope>
    <source>
        <strain evidence="2">P33-2</strain>
        <strain evidence="3 7">Y2</strain>
    </source>
</reference>
<proteinExistence type="predicted"/>
<dbReference type="InterPro" id="IPR013078">
    <property type="entry name" value="His_Pase_superF_clade-1"/>
</dbReference>
<dbReference type="EMBL" id="RYZS01000002">
    <property type="protein sequence ID" value="RVU93080.1"/>
    <property type="molecule type" value="Genomic_DNA"/>
</dbReference>
<name>A0A2N8PSD0_ENTAV</name>
<dbReference type="Proteomes" id="UP001264335">
    <property type="component" value="Unassembled WGS sequence"/>
</dbReference>
<evidence type="ECO:0000313" key="7">
    <source>
        <dbReference type="Proteomes" id="UP001264335"/>
    </source>
</evidence>
<evidence type="ECO:0000313" key="6">
    <source>
        <dbReference type="Proteomes" id="UP001260773"/>
    </source>
</evidence>
<feature type="binding site" evidence="1">
    <location>
        <begin position="9"/>
        <end position="16"/>
    </location>
    <ligand>
        <name>substrate</name>
    </ligand>
</feature>
<feature type="binding site" evidence="1">
    <location>
        <position position="61"/>
    </location>
    <ligand>
        <name>substrate</name>
    </ligand>
</feature>
<dbReference type="SUPFAM" id="SSF53254">
    <property type="entry name" value="Phosphoglycerate mutase-like"/>
    <property type="match status" value="1"/>
</dbReference>
<dbReference type="EMBL" id="JARPWH010000151">
    <property type="protein sequence ID" value="MDT2404931.1"/>
    <property type="molecule type" value="Genomic_DNA"/>
</dbReference>
<dbReference type="InterPro" id="IPR001345">
    <property type="entry name" value="PG/BPGM_mutase_AS"/>
</dbReference>
<gene>
    <name evidence="4" type="ORF">EK398_21760</name>
    <name evidence="2" type="ORF">P7D43_21410</name>
    <name evidence="3" type="ORF">P7D79_21685</name>
</gene>
<dbReference type="Pfam" id="PF00300">
    <property type="entry name" value="His_Phos_1"/>
    <property type="match status" value="1"/>
</dbReference>
<evidence type="ECO:0000313" key="3">
    <source>
        <dbReference type="EMBL" id="MDT2516838.1"/>
    </source>
</evidence>
<dbReference type="SMART" id="SM00855">
    <property type="entry name" value="PGAM"/>
    <property type="match status" value="1"/>
</dbReference>
<dbReference type="PANTHER" id="PTHR48100:SF5">
    <property type="entry name" value="HISTIDINE PHOSPHATASE FAMILY PROTEIN"/>
    <property type="match status" value="1"/>
</dbReference>
<evidence type="ECO:0000256" key="1">
    <source>
        <dbReference type="PIRSR" id="PIRSR613078-2"/>
    </source>
</evidence>
<evidence type="ECO:0000313" key="5">
    <source>
        <dbReference type="Proteomes" id="UP000288388"/>
    </source>
</evidence>
<dbReference type="PANTHER" id="PTHR48100">
    <property type="entry name" value="BROAD-SPECIFICITY PHOSPHATASE YOR283W-RELATED"/>
    <property type="match status" value="1"/>
</dbReference>
<protein>
    <submittedName>
        <fullName evidence="4">Histidine phosphatase family protein</fullName>
    </submittedName>
    <submittedName>
        <fullName evidence="2">Phosphoglycerate mutase family protein</fullName>
    </submittedName>
</protein>
<accession>A0A2N8PSD0</accession>
<dbReference type="PROSITE" id="PS00175">
    <property type="entry name" value="PG_MUTASE"/>
    <property type="match status" value="1"/>
</dbReference>
<sequence length="205" mass="23647">MIKKLYLMRHGETLFNVLKKVQGACDSPLTEKGIQQAKLARDFFQENGIKFDHLYASTQERACDTLEIISESKEYQRLKGLKEMNHGLYEGEPQFLQPDGAEYFETFYSQFGGESLSAVQKRMNSTLHHIMALDDHQQVLAVSHNGACVSFLQTLQQENKDELIRAYPNCAIFIFNYVDKQFELVDIIDPVLKVSIYKSKKQRLI</sequence>